<evidence type="ECO:0000313" key="4">
    <source>
        <dbReference type="EMBL" id="SHF96701.1"/>
    </source>
</evidence>
<evidence type="ECO:0000259" key="3">
    <source>
        <dbReference type="Pfam" id="PF01557"/>
    </source>
</evidence>
<dbReference type="InterPro" id="IPR051121">
    <property type="entry name" value="FAH"/>
</dbReference>
<evidence type="ECO:0000256" key="1">
    <source>
        <dbReference type="ARBA" id="ARBA00010211"/>
    </source>
</evidence>
<keyword evidence="2" id="KW-0479">Metal-binding</keyword>
<name>A0A1M5FZS0_9FLAO</name>
<evidence type="ECO:0000256" key="2">
    <source>
        <dbReference type="ARBA" id="ARBA00022723"/>
    </source>
</evidence>
<dbReference type="EMBL" id="FQUX01000010">
    <property type="protein sequence ID" value="SHF96701.1"/>
    <property type="molecule type" value="Genomic_DNA"/>
</dbReference>
<protein>
    <submittedName>
        <fullName evidence="4">2-dehydro-3-deoxy-D-arabinonate dehydratase</fullName>
    </submittedName>
</protein>
<evidence type="ECO:0000313" key="5">
    <source>
        <dbReference type="Proteomes" id="UP000184406"/>
    </source>
</evidence>
<dbReference type="OrthoDB" id="9779415at2"/>
<gene>
    <name evidence="4" type="ORF">SAMN03080594_11030</name>
</gene>
<dbReference type="Proteomes" id="UP000184406">
    <property type="component" value="Unassembled WGS sequence"/>
</dbReference>
<comment type="similarity">
    <text evidence="1">Belongs to the FAH family.</text>
</comment>
<dbReference type="GO" id="GO:0003824">
    <property type="term" value="F:catalytic activity"/>
    <property type="evidence" value="ECO:0007669"/>
    <property type="project" value="InterPro"/>
</dbReference>
<reference evidence="5" key="1">
    <citation type="submission" date="2016-11" db="EMBL/GenBank/DDBJ databases">
        <authorList>
            <person name="Varghese N."/>
            <person name="Submissions S."/>
        </authorList>
    </citation>
    <scope>NUCLEOTIDE SEQUENCE [LARGE SCALE GENOMIC DNA]</scope>
    <source>
        <strain evidence="5">DSM 17539</strain>
    </source>
</reference>
<accession>A0A1M5FZS0</accession>
<proteinExistence type="inferred from homology"/>
<dbReference type="Pfam" id="PF01557">
    <property type="entry name" value="FAA_hydrolase"/>
    <property type="match status" value="1"/>
</dbReference>
<dbReference type="SUPFAM" id="SSF56529">
    <property type="entry name" value="FAH"/>
    <property type="match status" value="1"/>
</dbReference>
<dbReference type="GO" id="GO:0046872">
    <property type="term" value="F:metal ion binding"/>
    <property type="evidence" value="ECO:0007669"/>
    <property type="project" value="UniProtKB-KW"/>
</dbReference>
<sequence>MKVYKTNQGILIENDQKFYLIDKEWDSFITDDAIYDNTLSLISKLDPIENSDAILGRSLMPPVGRQEIWASGVTYYKSREARIEESKDAGGGDFYDRVYNAERPELFFKSTASRAVGHKQDVRIRKDSKWNVPEPELTLVITPNAKIIGYTIGNDMSSRDIEGENPLYLPQAKSYDGAAAVGPCIWLSKEPISMDTKIKIQIVRKGNTVFEGETEVGQMKRKLTDLVHYLYREMSFPFGSLLMTGTGVVPPDSFTLNHGDVVNITVDSIGTLSNTVA</sequence>
<dbReference type="PANTHER" id="PTHR42796">
    <property type="entry name" value="FUMARYLACETOACETATE HYDROLASE DOMAIN-CONTAINING PROTEIN 2A-RELATED"/>
    <property type="match status" value="1"/>
</dbReference>
<dbReference type="GO" id="GO:0044281">
    <property type="term" value="P:small molecule metabolic process"/>
    <property type="evidence" value="ECO:0007669"/>
    <property type="project" value="UniProtKB-ARBA"/>
</dbReference>
<dbReference type="RefSeq" id="WP_072864837.1">
    <property type="nucleotide sequence ID" value="NZ_FQUX01000010.1"/>
</dbReference>
<dbReference type="PANTHER" id="PTHR42796:SF7">
    <property type="entry name" value="2-DEHYDRO-3-DEOXY-D-ARABINONATE DEHYDRATASE"/>
    <property type="match status" value="1"/>
</dbReference>
<dbReference type="Gene3D" id="3.90.850.10">
    <property type="entry name" value="Fumarylacetoacetase-like, C-terminal domain"/>
    <property type="match status" value="1"/>
</dbReference>
<dbReference type="AlphaFoldDB" id="A0A1M5FZS0"/>
<feature type="domain" description="Fumarylacetoacetase-like C-terminal" evidence="3">
    <location>
        <begin position="101"/>
        <end position="276"/>
    </location>
</feature>
<organism evidence="4 5">
    <name type="scientific">Arenibacter palladensis</name>
    <dbReference type="NCBI Taxonomy" id="237373"/>
    <lineage>
        <taxon>Bacteria</taxon>
        <taxon>Pseudomonadati</taxon>
        <taxon>Bacteroidota</taxon>
        <taxon>Flavobacteriia</taxon>
        <taxon>Flavobacteriales</taxon>
        <taxon>Flavobacteriaceae</taxon>
        <taxon>Arenibacter</taxon>
    </lineage>
</organism>
<dbReference type="InterPro" id="IPR011234">
    <property type="entry name" value="Fumarylacetoacetase-like_C"/>
</dbReference>
<keyword evidence="5" id="KW-1185">Reference proteome</keyword>
<dbReference type="InterPro" id="IPR036663">
    <property type="entry name" value="Fumarylacetoacetase_C_sf"/>
</dbReference>